<evidence type="ECO:0000256" key="4">
    <source>
        <dbReference type="ARBA" id="ARBA00023180"/>
    </source>
</evidence>
<dbReference type="SUPFAM" id="SSF82153">
    <property type="entry name" value="FAS1 domain"/>
    <property type="match status" value="1"/>
</dbReference>
<dbReference type="PROSITE" id="PS50213">
    <property type="entry name" value="FAS1"/>
    <property type="match status" value="1"/>
</dbReference>
<dbReference type="InterPro" id="IPR000782">
    <property type="entry name" value="FAS1_domain"/>
</dbReference>
<protein>
    <recommendedName>
        <fullName evidence="5">FAS1 domain-containing protein</fullName>
    </recommendedName>
</protein>
<accession>A0ABV0RAH8</accession>
<sequence>LEFRTKHTFFGCFVQMLCIGNASIITHNLPAINGYIHVINRVLAPSRSDLPPEPPTVMAFLNSSSSFSLFREYALYHVILNELLFPDHLHDGMLKSTLLGLDYQVQFHLTDKNQVLSTSFTEITPVALVSTATSALNAPETTGAHAPITGNARTTVSLCANINKRRDYSPHHRGMVCSHQNVAAPQPRETLAEPSVVTTFLAEAVAMVST</sequence>
<dbReference type="PANTHER" id="PTHR24038:SF8">
    <property type="entry name" value="STABILIN-1"/>
    <property type="match status" value="1"/>
</dbReference>
<dbReference type="PANTHER" id="PTHR24038">
    <property type="entry name" value="STABILIN"/>
    <property type="match status" value="1"/>
</dbReference>
<evidence type="ECO:0000256" key="2">
    <source>
        <dbReference type="ARBA" id="ARBA00023136"/>
    </source>
</evidence>
<keyword evidence="3" id="KW-1015">Disulfide bond</keyword>
<dbReference type="Proteomes" id="UP001434883">
    <property type="component" value="Unassembled WGS sequence"/>
</dbReference>
<dbReference type="InterPro" id="IPR036378">
    <property type="entry name" value="FAS1_dom_sf"/>
</dbReference>
<evidence type="ECO:0000256" key="3">
    <source>
        <dbReference type="ARBA" id="ARBA00023157"/>
    </source>
</evidence>
<proteinExistence type="predicted"/>
<organism evidence="6 7">
    <name type="scientific">Xenoophorus captivus</name>
    <dbReference type="NCBI Taxonomy" id="1517983"/>
    <lineage>
        <taxon>Eukaryota</taxon>
        <taxon>Metazoa</taxon>
        <taxon>Chordata</taxon>
        <taxon>Craniata</taxon>
        <taxon>Vertebrata</taxon>
        <taxon>Euteleostomi</taxon>
        <taxon>Actinopterygii</taxon>
        <taxon>Neopterygii</taxon>
        <taxon>Teleostei</taxon>
        <taxon>Neoteleostei</taxon>
        <taxon>Acanthomorphata</taxon>
        <taxon>Ovalentaria</taxon>
        <taxon>Atherinomorphae</taxon>
        <taxon>Cyprinodontiformes</taxon>
        <taxon>Goodeidae</taxon>
        <taxon>Xenoophorus</taxon>
    </lineage>
</organism>
<dbReference type="EMBL" id="JAHRIN010036832">
    <property type="protein sequence ID" value="MEQ2204583.1"/>
    <property type="molecule type" value="Genomic_DNA"/>
</dbReference>
<feature type="non-terminal residue" evidence="6">
    <location>
        <position position="1"/>
    </location>
</feature>
<keyword evidence="4" id="KW-0325">Glycoprotein</keyword>
<comment type="subcellular location">
    <subcellularLocation>
        <location evidence="1">Membrane</location>
    </subcellularLocation>
</comment>
<gene>
    <name evidence="6" type="ORF">XENOCAPTIV_015558</name>
</gene>
<evidence type="ECO:0000313" key="7">
    <source>
        <dbReference type="Proteomes" id="UP001434883"/>
    </source>
</evidence>
<comment type="caution">
    <text evidence="6">The sequence shown here is derived from an EMBL/GenBank/DDBJ whole genome shotgun (WGS) entry which is preliminary data.</text>
</comment>
<keyword evidence="7" id="KW-1185">Reference proteome</keyword>
<evidence type="ECO:0000313" key="6">
    <source>
        <dbReference type="EMBL" id="MEQ2204583.1"/>
    </source>
</evidence>
<dbReference type="Gene3D" id="2.30.180.10">
    <property type="entry name" value="FAS1 domain"/>
    <property type="match status" value="1"/>
</dbReference>
<feature type="domain" description="FAS1" evidence="5">
    <location>
        <begin position="1"/>
        <end position="43"/>
    </location>
</feature>
<evidence type="ECO:0000259" key="5">
    <source>
        <dbReference type="PROSITE" id="PS50213"/>
    </source>
</evidence>
<name>A0ABV0RAH8_9TELE</name>
<evidence type="ECO:0000256" key="1">
    <source>
        <dbReference type="ARBA" id="ARBA00004370"/>
    </source>
</evidence>
<reference evidence="6 7" key="1">
    <citation type="submission" date="2021-06" db="EMBL/GenBank/DDBJ databases">
        <authorList>
            <person name="Palmer J.M."/>
        </authorList>
    </citation>
    <scope>NUCLEOTIDE SEQUENCE [LARGE SCALE GENOMIC DNA]</scope>
    <source>
        <strain evidence="6 7">XC_2019</strain>
        <tissue evidence="6">Muscle</tissue>
    </source>
</reference>
<keyword evidence="2" id="KW-0472">Membrane</keyword>